<organism evidence="3 4">
    <name type="scientific">Apophysomyces ossiformis</name>
    <dbReference type="NCBI Taxonomy" id="679940"/>
    <lineage>
        <taxon>Eukaryota</taxon>
        <taxon>Fungi</taxon>
        <taxon>Fungi incertae sedis</taxon>
        <taxon>Mucoromycota</taxon>
        <taxon>Mucoromycotina</taxon>
        <taxon>Mucoromycetes</taxon>
        <taxon>Mucorales</taxon>
        <taxon>Mucorineae</taxon>
        <taxon>Mucoraceae</taxon>
        <taxon>Apophysomyces</taxon>
    </lineage>
</organism>
<feature type="region of interest" description="Disordered" evidence="1">
    <location>
        <begin position="27"/>
        <end position="47"/>
    </location>
</feature>
<comment type="caution">
    <text evidence="3">The sequence shown here is derived from an EMBL/GenBank/DDBJ whole genome shotgun (WGS) entry which is preliminary data.</text>
</comment>
<keyword evidence="4" id="KW-1185">Reference proteome</keyword>
<feature type="domain" description="WW" evidence="2">
    <location>
        <begin position="3"/>
        <end position="36"/>
    </location>
</feature>
<dbReference type="PROSITE" id="PS01159">
    <property type="entry name" value="WW_DOMAIN_1"/>
    <property type="match status" value="1"/>
</dbReference>
<dbReference type="EMBL" id="JABAYA010000137">
    <property type="protein sequence ID" value="KAF7723876.1"/>
    <property type="molecule type" value="Genomic_DNA"/>
</dbReference>
<name>A0A8H7BP48_9FUNG</name>
<gene>
    <name evidence="3" type="ORF">EC973_001548</name>
</gene>
<reference evidence="3" key="1">
    <citation type="submission" date="2020-01" db="EMBL/GenBank/DDBJ databases">
        <title>Genome Sequencing of Three Apophysomyces-Like Fungal Strains Confirms a Novel Fungal Genus in the Mucoromycota with divergent Burkholderia-like Endosymbiotic Bacteria.</title>
        <authorList>
            <person name="Stajich J.E."/>
            <person name="Macias A.M."/>
            <person name="Carter-House D."/>
            <person name="Lovett B."/>
            <person name="Kasson L.R."/>
            <person name="Berry K."/>
            <person name="Grigoriev I."/>
            <person name="Chang Y."/>
            <person name="Spatafora J."/>
            <person name="Kasson M.T."/>
        </authorList>
    </citation>
    <scope>NUCLEOTIDE SEQUENCE</scope>
    <source>
        <strain evidence="3">NRRL A-21654</strain>
    </source>
</reference>
<dbReference type="SUPFAM" id="SSF51045">
    <property type="entry name" value="WW domain"/>
    <property type="match status" value="1"/>
</dbReference>
<dbReference type="Pfam" id="PF00397">
    <property type="entry name" value="WW"/>
    <property type="match status" value="1"/>
</dbReference>
<sequence length="275" mass="30897">MALPLPPNWQMFETPEGRPYFLNRDTGATTWEDPRSQMAPPPQQQGMSRGAKIALGLGAGAAVAGLAGLAMHEYNERQEEERREDELDDELAYERANNYPNYANYNGSYNGDTTVVVQDNGIFDNNETIVETDGYGDTTVVQRDDGFFGDDTTGEHLHRLKIYTLISIKSLQRMLTEIPQLSRKTILGFKLITIHTKIAPDENTALALINHDLQIINTSVCKSYRMADNVLYFYAFLRATSSFCRLGDNGTQNMCCDMLAFKSRKAVKFTVKHST</sequence>
<proteinExistence type="predicted"/>
<evidence type="ECO:0000313" key="4">
    <source>
        <dbReference type="Proteomes" id="UP000605846"/>
    </source>
</evidence>
<evidence type="ECO:0000259" key="2">
    <source>
        <dbReference type="PROSITE" id="PS50020"/>
    </source>
</evidence>
<dbReference type="InterPro" id="IPR036020">
    <property type="entry name" value="WW_dom_sf"/>
</dbReference>
<dbReference type="Proteomes" id="UP000605846">
    <property type="component" value="Unassembled WGS sequence"/>
</dbReference>
<evidence type="ECO:0000256" key="1">
    <source>
        <dbReference type="SAM" id="MobiDB-lite"/>
    </source>
</evidence>
<dbReference type="InterPro" id="IPR001202">
    <property type="entry name" value="WW_dom"/>
</dbReference>
<protein>
    <recommendedName>
        <fullName evidence="2">WW domain-containing protein</fullName>
    </recommendedName>
</protein>
<dbReference type="Gene3D" id="2.20.70.10">
    <property type="match status" value="1"/>
</dbReference>
<dbReference type="AlphaFoldDB" id="A0A8H7BP48"/>
<dbReference type="CDD" id="cd00201">
    <property type="entry name" value="WW"/>
    <property type="match status" value="1"/>
</dbReference>
<dbReference type="SMART" id="SM00456">
    <property type="entry name" value="WW"/>
    <property type="match status" value="1"/>
</dbReference>
<dbReference type="OrthoDB" id="3045089at2759"/>
<dbReference type="PROSITE" id="PS50020">
    <property type="entry name" value="WW_DOMAIN_2"/>
    <property type="match status" value="1"/>
</dbReference>
<accession>A0A8H7BP48</accession>
<evidence type="ECO:0000313" key="3">
    <source>
        <dbReference type="EMBL" id="KAF7723876.1"/>
    </source>
</evidence>